<accession>A0A8S3ELU5</accession>
<evidence type="ECO:0000256" key="3">
    <source>
        <dbReference type="PROSITE-ProRule" id="PRU00023"/>
    </source>
</evidence>
<organism evidence="4 5">
    <name type="scientific">Rotaria magnacalcarata</name>
    <dbReference type="NCBI Taxonomy" id="392030"/>
    <lineage>
        <taxon>Eukaryota</taxon>
        <taxon>Metazoa</taxon>
        <taxon>Spiralia</taxon>
        <taxon>Gnathifera</taxon>
        <taxon>Rotifera</taxon>
        <taxon>Eurotatoria</taxon>
        <taxon>Bdelloidea</taxon>
        <taxon>Philodinida</taxon>
        <taxon>Philodinidae</taxon>
        <taxon>Rotaria</taxon>
    </lineage>
</organism>
<feature type="non-terminal residue" evidence="4">
    <location>
        <position position="1"/>
    </location>
</feature>
<protein>
    <submittedName>
        <fullName evidence="4">Uncharacterized protein</fullName>
    </submittedName>
</protein>
<reference evidence="4" key="1">
    <citation type="submission" date="2021-02" db="EMBL/GenBank/DDBJ databases">
        <authorList>
            <person name="Nowell W R."/>
        </authorList>
    </citation>
    <scope>NUCLEOTIDE SEQUENCE</scope>
</reference>
<feature type="repeat" description="ANK" evidence="3">
    <location>
        <begin position="106"/>
        <end position="138"/>
    </location>
</feature>
<feature type="repeat" description="ANK" evidence="3">
    <location>
        <begin position="181"/>
        <end position="213"/>
    </location>
</feature>
<dbReference type="AlphaFoldDB" id="A0A8S3ELU5"/>
<feature type="repeat" description="ANK" evidence="3">
    <location>
        <begin position="73"/>
        <end position="105"/>
    </location>
</feature>
<keyword evidence="1" id="KW-0677">Repeat</keyword>
<name>A0A8S3ELU5_9BILA</name>
<dbReference type="Gene3D" id="1.25.40.20">
    <property type="entry name" value="Ankyrin repeat-containing domain"/>
    <property type="match status" value="2"/>
</dbReference>
<proteinExistence type="predicted"/>
<keyword evidence="2 3" id="KW-0040">ANK repeat</keyword>
<dbReference type="Pfam" id="PF12796">
    <property type="entry name" value="Ank_2"/>
    <property type="match status" value="3"/>
</dbReference>
<dbReference type="PROSITE" id="PS50088">
    <property type="entry name" value="ANK_REPEAT"/>
    <property type="match status" value="5"/>
</dbReference>
<dbReference type="Proteomes" id="UP000676336">
    <property type="component" value="Unassembled WGS sequence"/>
</dbReference>
<evidence type="ECO:0000313" key="4">
    <source>
        <dbReference type="EMBL" id="CAF5080238.1"/>
    </source>
</evidence>
<dbReference type="PANTHER" id="PTHR24171">
    <property type="entry name" value="ANKYRIN REPEAT DOMAIN-CONTAINING PROTEIN 39-RELATED"/>
    <property type="match status" value="1"/>
</dbReference>
<dbReference type="PROSITE" id="PS50297">
    <property type="entry name" value="ANK_REP_REGION"/>
    <property type="match status" value="4"/>
</dbReference>
<dbReference type="InterPro" id="IPR036770">
    <property type="entry name" value="Ankyrin_rpt-contain_sf"/>
</dbReference>
<dbReference type="SUPFAM" id="SSF48403">
    <property type="entry name" value="Ankyrin repeat"/>
    <property type="match status" value="1"/>
</dbReference>
<sequence length="256" mass="28149">TPLYGAAKKGHVKICEYLIQNGADVNAITMTGTTPLYTATEEGHLEIVVLLIDHGADVNLSPNGQVARNLHIENQTPLLIACVIKHEQIIRYLVKSGANVNLTCESGSSPFLAICQHNNVELARFLIENGARYDGEAKSFYDGKINGLIVAAESGSFETLRLLVEAGLDVNYKIEGQGETAGRTPLFCACAKGFQDIVEYLIDRGADVNGAEEVSEFYFHECSPEKFQVQKEKHPFVASEYWYCKSHSCDSIVQML</sequence>
<evidence type="ECO:0000256" key="1">
    <source>
        <dbReference type="ARBA" id="ARBA00022737"/>
    </source>
</evidence>
<gene>
    <name evidence="4" type="ORF">SMN809_LOCUS60730</name>
</gene>
<dbReference type="InterPro" id="IPR002110">
    <property type="entry name" value="Ankyrin_rpt"/>
</dbReference>
<feature type="repeat" description="ANK" evidence="3">
    <location>
        <begin position="31"/>
        <end position="63"/>
    </location>
</feature>
<feature type="repeat" description="ANK" evidence="3">
    <location>
        <begin position="1"/>
        <end position="30"/>
    </location>
</feature>
<dbReference type="PANTHER" id="PTHR24171:SF9">
    <property type="entry name" value="ANKYRIN REPEAT DOMAIN-CONTAINING PROTEIN 39"/>
    <property type="match status" value="1"/>
</dbReference>
<dbReference type="SMART" id="SM00248">
    <property type="entry name" value="ANK"/>
    <property type="match status" value="6"/>
</dbReference>
<comment type="caution">
    <text evidence="4">The sequence shown here is derived from an EMBL/GenBank/DDBJ whole genome shotgun (WGS) entry which is preliminary data.</text>
</comment>
<evidence type="ECO:0000256" key="2">
    <source>
        <dbReference type="ARBA" id="ARBA00023043"/>
    </source>
</evidence>
<evidence type="ECO:0000313" key="5">
    <source>
        <dbReference type="Proteomes" id="UP000676336"/>
    </source>
</evidence>
<dbReference type="PRINTS" id="PR01415">
    <property type="entry name" value="ANKYRIN"/>
</dbReference>
<dbReference type="EMBL" id="CAJOBI010238657">
    <property type="protein sequence ID" value="CAF5080238.1"/>
    <property type="molecule type" value="Genomic_DNA"/>
</dbReference>